<dbReference type="InterPro" id="IPR002656">
    <property type="entry name" value="Acyl_transf_3_dom"/>
</dbReference>
<dbReference type="SMART" id="SM00703">
    <property type="entry name" value="NRF"/>
    <property type="match status" value="1"/>
</dbReference>
<organism evidence="4">
    <name type="scientific">Graphocephala atropunctata</name>
    <dbReference type="NCBI Taxonomy" id="36148"/>
    <lineage>
        <taxon>Eukaryota</taxon>
        <taxon>Metazoa</taxon>
        <taxon>Ecdysozoa</taxon>
        <taxon>Arthropoda</taxon>
        <taxon>Hexapoda</taxon>
        <taxon>Insecta</taxon>
        <taxon>Pterygota</taxon>
        <taxon>Neoptera</taxon>
        <taxon>Paraneoptera</taxon>
        <taxon>Hemiptera</taxon>
        <taxon>Auchenorrhyncha</taxon>
        <taxon>Membracoidea</taxon>
        <taxon>Cicadellidae</taxon>
        <taxon>Cicadellinae</taxon>
        <taxon>Cicadellini</taxon>
        <taxon>Graphocephala</taxon>
    </lineage>
</organism>
<dbReference type="InterPro" id="IPR052728">
    <property type="entry name" value="O2_lipid_transport_reg"/>
</dbReference>
<evidence type="ECO:0000256" key="1">
    <source>
        <dbReference type="SAM" id="MobiDB-lite"/>
    </source>
</evidence>
<dbReference type="GO" id="GO:0016747">
    <property type="term" value="F:acyltransferase activity, transferring groups other than amino-acyl groups"/>
    <property type="evidence" value="ECO:0007669"/>
    <property type="project" value="InterPro"/>
</dbReference>
<dbReference type="Pfam" id="PF01757">
    <property type="entry name" value="Acyl_transf_3"/>
    <property type="match status" value="1"/>
</dbReference>
<dbReference type="Pfam" id="PF20146">
    <property type="entry name" value="NRF"/>
    <property type="match status" value="1"/>
</dbReference>
<evidence type="ECO:0000259" key="3">
    <source>
        <dbReference type="SMART" id="SM00703"/>
    </source>
</evidence>
<protein>
    <recommendedName>
        <fullName evidence="3">Nose resistant-to-fluoxetine protein N-terminal domain-containing protein</fullName>
    </recommendedName>
</protein>
<keyword evidence="2" id="KW-1133">Transmembrane helix</keyword>
<sequence>IFRVDGTNSTKSVPDGDRRFAVTEIIQDDSNRKTLQPLELSESPIQKNLSDAVMSVRVSASTSTVSTKRELRNFQSPDLLTTDTAISDVSPSRSPVIQKLIGIPRVKPLLPRNDSSVEIRSLEDLLDIYSASRLAVVWNRTRDLHVTPQCYSDMTVFLQALRRGDLWALQMSDASGRYGGSFLWGNTYWVGSATLCMQISRSDNKPSFSLGFYILRTHIMLDKHITPQMRSQLMGICLPLSCNSQDVNLVIGLSAREAKLHSQRSVDVVTVKSPHNEYIMSQDPIFVIIMVSSSIIAMFLIAGTALDIYRQRKIAKRANFTYDNYTFVFSKSAHRSINAVAVPVKMTRENNNGSHPSNESATDGSDPTTESNSVTSDETVIKTGLFSEILLSFSIRRNLKTICDQSVGADTIPTVHGLRAISMAWVILGHTCIVAFKYSDNMSYRGVVEREFLFQTINNGAFSVDTFFFISGLLVSFLYFRTTAKHDVTKITRSKGFLSYVLQFIGMITYRFCRLTSPYLFVLGVVQVSMKWFHYNSVFEPPAADHINCPKYWWRNLLYINTLFPVKDMCMLWSWYLADDTQFFVLGTILLIMAVKNFKAAASLMVMFLVSSWITTMYIAYTNQHMPNLDDPLALFDKIYDKPWTRLGPYLVGMIVGWILFKTDCKIKMHKVVVTLGWTAAVSLLMFLVYGLYEQELHPITAAAYSSFSHTFWALGLAWVVIACSTGYGGFVNNVLSSTILYPFSRVTYCAYLVHPILIRIFAMKMDSPIHLGKDLVIIMFLGVLVVSYTLSLVISLAFEAPAVTLLKIVSFKQKTK</sequence>
<feature type="compositionally biased region" description="Polar residues" evidence="1">
    <location>
        <begin position="349"/>
        <end position="376"/>
    </location>
</feature>
<name>A0A1B6LFZ8_9HEMI</name>
<feature type="transmembrane region" description="Helical" evidence="2">
    <location>
        <begin position="602"/>
        <end position="623"/>
    </location>
</feature>
<feature type="transmembrane region" description="Helical" evidence="2">
    <location>
        <begin position="713"/>
        <end position="735"/>
    </location>
</feature>
<feature type="transmembrane region" description="Helical" evidence="2">
    <location>
        <begin position="459"/>
        <end position="480"/>
    </location>
</feature>
<feature type="transmembrane region" description="Helical" evidence="2">
    <location>
        <begin position="285"/>
        <end position="309"/>
    </location>
</feature>
<feature type="transmembrane region" description="Helical" evidence="2">
    <location>
        <begin position="500"/>
        <end position="522"/>
    </location>
</feature>
<feature type="domain" description="Nose resistant-to-fluoxetine protein N-terminal" evidence="3">
    <location>
        <begin position="147"/>
        <end position="273"/>
    </location>
</feature>
<dbReference type="PANTHER" id="PTHR11161">
    <property type="entry name" value="O-ACYLTRANSFERASE"/>
    <property type="match status" value="1"/>
</dbReference>
<feature type="transmembrane region" description="Helical" evidence="2">
    <location>
        <begin position="776"/>
        <end position="799"/>
    </location>
</feature>
<feature type="transmembrane region" description="Helical" evidence="2">
    <location>
        <begin position="573"/>
        <end position="595"/>
    </location>
</feature>
<evidence type="ECO:0000256" key="2">
    <source>
        <dbReference type="SAM" id="Phobius"/>
    </source>
</evidence>
<feature type="transmembrane region" description="Helical" evidence="2">
    <location>
        <begin position="643"/>
        <end position="661"/>
    </location>
</feature>
<keyword evidence="2" id="KW-0812">Transmembrane</keyword>
<gene>
    <name evidence="4" type="ORF">g.7751</name>
</gene>
<accession>A0A1B6LFZ8</accession>
<dbReference type="AlphaFoldDB" id="A0A1B6LFZ8"/>
<evidence type="ECO:0000313" key="4">
    <source>
        <dbReference type="EMBL" id="JAT22605.1"/>
    </source>
</evidence>
<feature type="transmembrane region" description="Helical" evidence="2">
    <location>
        <begin position="420"/>
        <end position="439"/>
    </location>
</feature>
<keyword evidence="2" id="KW-0472">Membrane</keyword>
<feature type="non-terminal residue" evidence="4">
    <location>
        <position position="1"/>
    </location>
</feature>
<dbReference type="EMBL" id="GEBQ01017372">
    <property type="protein sequence ID" value="JAT22605.1"/>
    <property type="molecule type" value="Transcribed_RNA"/>
</dbReference>
<reference evidence="4" key="1">
    <citation type="submission" date="2015-11" db="EMBL/GenBank/DDBJ databases">
        <title>De novo transcriptome assembly of four potential Pierce s Disease insect vectors from Arizona vineyards.</title>
        <authorList>
            <person name="Tassone E.E."/>
        </authorList>
    </citation>
    <scope>NUCLEOTIDE SEQUENCE</scope>
</reference>
<feature type="transmembrane region" description="Helical" evidence="2">
    <location>
        <begin position="673"/>
        <end position="693"/>
    </location>
</feature>
<dbReference type="PANTHER" id="PTHR11161:SF72">
    <property type="entry name" value="FI21449P1"/>
    <property type="match status" value="1"/>
</dbReference>
<feature type="region of interest" description="Disordered" evidence="1">
    <location>
        <begin position="348"/>
        <end position="376"/>
    </location>
</feature>
<proteinExistence type="predicted"/>
<feature type="transmembrane region" description="Helical" evidence="2">
    <location>
        <begin position="747"/>
        <end position="764"/>
    </location>
</feature>
<dbReference type="InterPro" id="IPR006621">
    <property type="entry name" value="Nose-resist-to-fluoxetine_N"/>
</dbReference>